<proteinExistence type="predicted"/>
<dbReference type="Proteomes" id="UP000192501">
    <property type="component" value="Unassembled WGS sequence"/>
</dbReference>
<keyword evidence="1" id="KW-0812">Transmembrane</keyword>
<reference evidence="2 3" key="1">
    <citation type="journal article" date="2017" name="Environ. Microbiol.">
        <title>Decay of the glycolytic pathway and adaptation to intranuclear parasitism within Enterocytozoonidae microsporidia.</title>
        <authorList>
            <person name="Wiredu Boakye D."/>
            <person name="Jaroenlak P."/>
            <person name="Prachumwat A."/>
            <person name="Williams T.A."/>
            <person name="Bateman K.S."/>
            <person name="Itsathitphaisarn O."/>
            <person name="Sritunyalucksana K."/>
            <person name="Paszkiewicz K.H."/>
            <person name="Moore K.A."/>
            <person name="Stentiford G.D."/>
            <person name="Williams B.A."/>
        </authorList>
    </citation>
    <scope>NUCLEOTIDE SEQUENCE [LARGE SCALE GENOMIC DNA]</scope>
    <source>
        <strain evidence="3">canceri</strain>
    </source>
</reference>
<comment type="caution">
    <text evidence="2">The sequence shown here is derived from an EMBL/GenBank/DDBJ whole genome shotgun (WGS) entry which is preliminary data.</text>
</comment>
<name>A0A1X0QEL5_9MICR</name>
<dbReference type="AlphaFoldDB" id="A0A1X0QEL5"/>
<keyword evidence="1" id="KW-1133">Transmembrane helix</keyword>
<gene>
    <name evidence="2" type="ORF">A0H76_72</name>
</gene>
<dbReference type="EMBL" id="LTAI01000895">
    <property type="protein sequence ID" value="ORD98229.1"/>
    <property type="molecule type" value="Genomic_DNA"/>
</dbReference>
<accession>A0A1X0QEL5</accession>
<keyword evidence="1" id="KW-0472">Membrane</keyword>
<feature type="transmembrane region" description="Helical" evidence="1">
    <location>
        <begin position="39"/>
        <end position="61"/>
    </location>
</feature>
<evidence type="ECO:0000256" key="1">
    <source>
        <dbReference type="SAM" id="Phobius"/>
    </source>
</evidence>
<protein>
    <submittedName>
        <fullName evidence="2">Uncharacterized protein</fullName>
    </submittedName>
</protein>
<sequence length="63" mass="7963">MFDNLRFDIFFSSEDIKKYKQEKEKKERKEKIIKKIMSFMRLIVGNLWKYFFQLIQLTFLFEN</sequence>
<evidence type="ECO:0000313" key="3">
    <source>
        <dbReference type="Proteomes" id="UP000192501"/>
    </source>
</evidence>
<dbReference type="VEuPathDB" id="MicrosporidiaDB:A0H76_72"/>
<organism evidence="2 3">
    <name type="scientific">Hepatospora eriocheir</name>
    <dbReference type="NCBI Taxonomy" id="1081669"/>
    <lineage>
        <taxon>Eukaryota</taxon>
        <taxon>Fungi</taxon>
        <taxon>Fungi incertae sedis</taxon>
        <taxon>Microsporidia</taxon>
        <taxon>Hepatosporidae</taxon>
        <taxon>Hepatospora</taxon>
    </lineage>
</organism>
<evidence type="ECO:0000313" key="2">
    <source>
        <dbReference type="EMBL" id="ORD98229.1"/>
    </source>
</evidence>